<proteinExistence type="predicted"/>
<feature type="non-terminal residue" evidence="1">
    <location>
        <position position="62"/>
    </location>
</feature>
<gene>
    <name evidence="1" type="ORF">FWK35_00017716</name>
</gene>
<protein>
    <submittedName>
        <fullName evidence="1">Integrase catalytic domain-containing protein</fullName>
    </submittedName>
</protein>
<evidence type="ECO:0000313" key="2">
    <source>
        <dbReference type="Proteomes" id="UP000478052"/>
    </source>
</evidence>
<reference evidence="1 2" key="1">
    <citation type="submission" date="2019-08" db="EMBL/GenBank/DDBJ databases">
        <title>Whole genome of Aphis craccivora.</title>
        <authorList>
            <person name="Voronova N.V."/>
            <person name="Shulinski R.S."/>
            <person name="Bandarenka Y.V."/>
            <person name="Zhorov D.G."/>
            <person name="Warner D."/>
        </authorList>
    </citation>
    <scope>NUCLEOTIDE SEQUENCE [LARGE SCALE GENOMIC DNA]</scope>
    <source>
        <strain evidence="1">180601</strain>
        <tissue evidence="1">Whole Body</tissue>
    </source>
</reference>
<organism evidence="1 2">
    <name type="scientific">Aphis craccivora</name>
    <name type="common">Cowpea aphid</name>
    <dbReference type="NCBI Taxonomy" id="307492"/>
    <lineage>
        <taxon>Eukaryota</taxon>
        <taxon>Metazoa</taxon>
        <taxon>Ecdysozoa</taxon>
        <taxon>Arthropoda</taxon>
        <taxon>Hexapoda</taxon>
        <taxon>Insecta</taxon>
        <taxon>Pterygota</taxon>
        <taxon>Neoptera</taxon>
        <taxon>Paraneoptera</taxon>
        <taxon>Hemiptera</taxon>
        <taxon>Sternorrhyncha</taxon>
        <taxon>Aphidomorpha</taxon>
        <taxon>Aphidoidea</taxon>
        <taxon>Aphididae</taxon>
        <taxon>Aphidini</taxon>
        <taxon>Aphis</taxon>
        <taxon>Aphis</taxon>
    </lineage>
</organism>
<dbReference type="EMBL" id="VUJU01005354">
    <property type="protein sequence ID" value="KAF0751497.1"/>
    <property type="molecule type" value="Genomic_DNA"/>
</dbReference>
<dbReference type="Proteomes" id="UP000478052">
    <property type="component" value="Unassembled WGS sequence"/>
</dbReference>
<dbReference type="OrthoDB" id="6623406at2759"/>
<name>A0A6G0Y8Z3_APHCR</name>
<accession>A0A6G0Y8Z3</accession>
<keyword evidence="2" id="KW-1185">Reference proteome</keyword>
<dbReference type="AlphaFoldDB" id="A0A6G0Y8Z3"/>
<feature type="non-terminal residue" evidence="1">
    <location>
        <position position="1"/>
    </location>
</feature>
<evidence type="ECO:0000313" key="1">
    <source>
        <dbReference type="EMBL" id="KAF0751497.1"/>
    </source>
</evidence>
<comment type="caution">
    <text evidence="1">The sequence shown here is derived from an EMBL/GenBank/DDBJ whole genome shotgun (WGS) entry which is preliminary data.</text>
</comment>
<sequence length="62" mass="6979">PEGQAALGNSREFCEWHFNPSSAFHFGGLWKAAVRLIRVIGTHVFTYEEFTTILGRVEAVLN</sequence>